<feature type="transmembrane region" description="Helical" evidence="1">
    <location>
        <begin position="130"/>
        <end position="150"/>
    </location>
</feature>
<dbReference type="EMBL" id="CP011125">
    <property type="protein sequence ID" value="AKF04227.1"/>
    <property type="molecule type" value="Genomic_DNA"/>
</dbReference>
<keyword evidence="1" id="KW-0472">Membrane</keyword>
<feature type="transmembrane region" description="Helical" evidence="1">
    <location>
        <begin position="46"/>
        <end position="68"/>
    </location>
</feature>
<dbReference type="PANTHER" id="PTHR28026:SF9">
    <property type="entry name" value="2-HYDROXY-PALMITIC ACID DIOXYGENASE MPO1"/>
    <property type="match status" value="1"/>
</dbReference>
<organism evidence="2 3">
    <name type="scientific">Sandaracinus amylolyticus</name>
    <dbReference type="NCBI Taxonomy" id="927083"/>
    <lineage>
        <taxon>Bacteria</taxon>
        <taxon>Pseudomonadati</taxon>
        <taxon>Myxococcota</taxon>
        <taxon>Polyangia</taxon>
        <taxon>Polyangiales</taxon>
        <taxon>Sandaracinaceae</taxon>
        <taxon>Sandaracinus</taxon>
    </lineage>
</organism>
<dbReference type="Proteomes" id="UP000034883">
    <property type="component" value="Chromosome"/>
</dbReference>
<dbReference type="AlphaFoldDB" id="A0A0F6W0N1"/>
<dbReference type="Pfam" id="PF06127">
    <property type="entry name" value="Mpo1-like"/>
    <property type="match status" value="1"/>
</dbReference>
<keyword evidence="1" id="KW-1133">Transmembrane helix</keyword>
<evidence type="ECO:0000313" key="2">
    <source>
        <dbReference type="EMBL" id="AKF04227.1"/>
    </source>
</evidence>
<dbReference type="GO" id="GO:0016020">
    <property type="term" value="C:membrane"/>
    <property type="evidence" value="ECO:0007669"/>
    <property type="project" value="GOC"/>
</dbReference>
<evidence type="ECO:0000256" key="1">
    <source>
        <dbReference type="SAM" id="Phobius"/>
    </source>
</evidence>
<keyword evidence="1" id="KW-0812">Transmembrane</keyword>
<dbReference type="OrthoDB" id="5515308at2"/>
<dbReference type="InterPro" id="IPR009305">
    <property type="entry name" value="Mpo1-like"/>
</dbReference>
<proteinExistence type="predicted"/>
<evidence type="ECO:0000313" key="3">
    <source>
        <dbReference type="Proteomes" id="UP000034883"/>
    </source>
</evidence>
<accession>A0A0F6W0N1</accession>
<dbReference type="KEGG" id="samy:DB32_001376"/>
<protein>
    <submittedName>
        <fullName evidence="2">Membrane protein</fullName>
    </submittedName>
</protein>
<dbReference type="STRING" id="927083.DB32_001376"/>
<keyword evidence="3" id="KW-1185">Reference proteome</keyword>
<sequence length="174" mass="18493">MRTLGDHLSSYASYHRDRRNIVTHFVGIPVIVLSVAALLARAAIDVGAVSISAATVVAIATCGFYVALDRRFGLVMSVLMSLAVWGGTAIAAQSFGVWLGVSLGLFVIGWAVQFVGHGFEGKKPAFVDDLIGLAVGPLFLVAEIAFALGLRDDVRREVERRAGPTRARTVAIAR</sequence>
<dbReference type="GO" id="GO:0046521">
    <property type="term" value="P:sphingoid catabolic process"/>
    <property type="evidence" value="ECO:0007669"/>
    <property type="project" value="TreeGrafter"/>
</dbReference>
<dbReference type="PANTHER" id="PTHR28026">
    <property type="entry name" value="DUF962 DOMAIN PROTEIN (AFU_ORTHOLOGUE AFUA_8G05310)"/>
    <property type="match status" value="1"/>
</dbReference>
<dbReference type="RefSeq" id="WP_053231588.1">
    <property type="nucleotide sequence ID" value="NZ_CP011125.1"/>
</dbReference>
<gene>
    <name evidence="2" type="ORF">DB32_001376</name>
</gene>
<feature type="transmembrane region" description="Helical" evidence="1">
    <location>
        <begin position="80"/>
        <end position="110"/>
    </location>
</feature>
<feature type="transmembrane region" description="Helical" evidence="1">
    <location>
        <begin position="21"/>
        <end position="40"/>
    </location>
</feature>
<reference evidence="2 3" key="1">
    <citation type="submission" date="2015-03" db="EMBL/GenBank/DDBJ databases">
        <title>Genome assembly of Sandaracinus amylolyticus DSM 53668.</title>
        <authorList>
            <person name="Sharma G."/>
            <person name="Subramanian S."/>
        </authorList>
    </citation>
    <scope>NUCLEOTIDE SEQUENCE [LARGE SCALE GENOMIC DNA]</scope>
    <source>
        <strain evidence="2 3">DSM 53668</strain>
    </source>
</reference>
<name>A0A0F6W0N1_9BACT</name>